<dbReference type="Gene3D" id="3.90.1590.10">
    <property type="entry name" value="glutathione-dependent formaldehyde- activating enzyme (gfa)"/>
    <property type="match status" value="1"/>
</dbReference>
<reference evidence="6 7" key="1">
    <citation type="journal article" date="2024" name="J. Plant Pathol.">
        <title>Sequence and assembly of the genome of Seiridium unicorne, isolate CBS 538.82, causal agent of cypress canker disease.</title>
        <authorList>
            <person name="Scali E."/>
            <person name="Rocca G.D."/>
            <person name="Danti R."/>
            <person name="Garbelotto M."/>
            <person name="Barberini S."/>
            <person name="Baroncelli R."/>
            <person name="Emiliani G."/>
        </authorList>
    </citation>
    <scope>NUCLEOTIDE SEQUENCE [LARGE SCALE GENOMIC DNA]</scope>
    <source>
        <strain evidence="6 7">BM-138-508</strain>
    </source>
</reference>
<dbReference type="EMBL" id="JARVKF010000429">
    <property type="protein sequence ID" value="KAK9414297.1"/>
    <property type="molecule type" value="Genomic_DNA"/>
</dbReference>
<evidence type="ECO:0000256" key="3">
    <source>
        <dbReference type="ARBA" id="ARBA00022833"/>
    </source>
</evidence>
<dbReference type="Proteomes" id="UP001408356">
    <property type="component" value="Unassembled WGS sequence"/>
</dbReference>
<evidence type="ECO:0000313" key="6">
    <source>
        <dbReference type="EMBL" id="KAK9414297.1"/>
    </source>
</evidence>
<proteinExistence type="inferred from homology"/>
<keyword evidence="7" id="KW-1185">Reference proteome</keyword>
<feature type="domain" description="CENP-V/GFA" evidence="5">
    <location>
        <begin position="17"/>
        <end position="134"/>
    </location>
</feature>
<gene>
    <name evidence="6" type="ORF">SUNI508_02396</name>
</gene>
<sequence length="174" mass="18876">MSTFTPTPENFAKPESITGGCLCSSIRYKVNFPKDHDFLGSSTTCQCTQCRRNTGTLIWYAHSVPVKNLTYTTPTSTLKNFAMTKGIQRGICTNCGSFLYWKRESSDNMALGVGTVDPEYLIGDDNNPNGYGYALASCSGPNVFCENEIIGVTKGLVGKTGNRWAKDDADGIPA</sequence>
<dbReference type="InterPro" id="IPR011057">
    <property type="entry name" value="Mss4-like_sf"/>
</dbReference>
<dbReference type="InterPro" id="IPR006913">
    <property type="entry name" value="CENP-V/GFA"/>
</dbReference>
<evidence type="ECO:0000256" key="2">
    <source>
        <dbReference type="ARBA" id="ARBA00022723"/>
    </source>
</evidence>
<evidence type="ECO:0000259" key="5">
    <source>
        <dbReference type="PROSITE" id="PS51891"/>
    </source>
</evidence>
<dbReference type="PROSITE" id="PS51891">
    <property type="entry name" value="CENP_V_GFA"/>
    <property type="match status" value="1"/>
</dbReference>
<keyword evidence="2" id="KW-0479">Metal-binding</keyword>
<organism evidence="6 7">
    <name type="scientific">Seiridium unicorne</name>
    <dbReference type="NCBI Taxonomy" id="138068"/>
    <lineage>
        <taxon>Eukaryota</taxon>
        <taxon>Fungi</taxon>
        <taxon>Dikarya</taxon>
        <taxon>Ascomycota</taxon>
        <taxon>Pezizomycotina</taxon>
        <taxon>Sordariomycetes</taxon>
        <taxon>Xylariomycetidae</taxon>
        <taxon>Amphisphaeriales</taxon>
        <taxon>Sporocadaceae</taxon>
        <taxon>Seiridium</taxon>
    </lineage>
</organism>
<dbReference type="PANTHER" id="PTHR33337:SF40">
    <property type="entry name" value="CENP-V_GFA DOMAIN-CONTAINING PROTEIN-RELATED"/>
    <property type="match status" value="1"/>
</dbReference>
<protein>
    <submittedName>
        <fullName evidence="6">CENP-V/GFA domain-containing protein</fullName>
    </submittedName>
</protein>
<comment type="caution">
    <text evidence="6">The sequence shown here is derived from an EMBL/GenBank/DDBJ whole genome shotgun (WGS) entry which is preliminary data.</text>
</comment>
<keyword evidence="3" id="KW-0862">Zinc</keyword>
<evidence type="ECO:0000256" key="1">
    <source>
        <dbReference type="ARBA" id="ARBA00005495"/>
    </source>
</evidence>
<dbReference type="PANTHER" id="PTHR33337">
    <property type="entry name" value="GFA DOMAIN-CONTAINING PROTEIN"/>
    <property type="match status" value="1"/>
</dbReference>
<dbReference type="SUPFAM" id="SSF51316">
    <property type="entry name" value="Mss4-like"/>
    <property type="match status" value="1"/>
</dbReference>
<accession>A0ABR2UIG2</accession>
<evidence type="ECO:0000313" key="7">
    <source>
        <dbReference type="Proteomes" id="UP001408356"/>
    </source>
</evidence>
<dbReference type="Pfam" id="PF04828">
    <property type="entry name" value="GFA"/>
    <property type="match status" value="1"/>
</dbReference>
<name>A0ABR2UIG2_9PEZI</name>
<evidence type="ECO:0000256" key="4">
    <source>
        <dbReference type="ARBA" id="ARBA00023239"/>
    </source>
</evidence>
<comment type="similarity">
    <text evidence="1">Belongs to the Gfa family.</text>
</comment>
<keyword evidence="4" id="KW-0456">Lyase</keyword>